<comment type="similarity">
    <text evidence="4">Belongs to the TonB-dependent receptor family.</text>
</comment>
<dbReference type="InterPro" id="IPR036942">
    <property type="entry name" value="Beta-barrel_TonB_sf"/>
</dbReference>
<dbReference type="AlphaFoldDB" id="A0A0H0XQA7"/>
<feature type="domain" description="TonB-dependent receptor-like beta-barrel" evidence="6">
    <location>
        <begin position="537"/>
        <end position="1077"/>
    </location>
</feature>
<dbReference type="Pfam" id="PF07715">
    <property type="entry name" value="Plug"/>
    <property type="match status" value="1"/>
</dbReference>
<feature type="chain" id="PRO_5002589050" description="TonB-dependent receptor" evidence="5">
    <location>
        <begin position="35"/>
        <end position="1110"/>
    </location>
</feature>
<dbReference type="InterPro" id="IPR000531">
    <property type="entry name" value="Beta-barrel_TonB"/>
</dbReference>
<dbReference type="OrthoDB" id="5476657at2"/>
<organism evidence="8 9">
    <name type="scientific">Aurantiacibacter marinus</name>
    <dbReference type="NCBI Taxonomy" id="874156"/>
    <lineage>
        <taxon>Bacteria</taxon>
        <taxon>Pseudomonadati</taxon>
        <taxon>Pseudomonadota</taxon>
        <taxon>Alphaproteobacteria</taxon>
        <taxon>Sphingomonadales</taxon>
        <taxon>Erythrobacteraceae</taxon>
        <taxon>Aurantiacibacter</taxon>
    </lineage>
</organism>
<evidence type="ECO:0000256" key="2">
    <source>
        <dbReference type="ARBA" id="ARBA00023136"/>
    </source>
</evidence>
<dbReference type="RefSeq" id="WP_047091987.1">
    <property type="nucleotide sequence ID" value="NZ_LBHU01000001.1"/>
</dbReference>
<sequence>MKIRGACNGSFVGKSAFFAGVALTALCVPGFASAQDAPAPETAETTDDNVIIVSGIRDSLANALDIRRNADVVLDGISADDIGSTPDLNLGEALARIPGVQINREGARRDATISVRGLPGQFTKTTVMGQAIASTTRGSNTGNPFGIFESAIFNGANVIKSFTADTPAGGLAAQVDLRLNSALQRREGFAARAELTYEGTTEDYNPSFYFTGAQRLGDRFGVYGTVSYSDQSFRRDTFRINQYRAFSNAEVAAYADGSAVSGTGDTLSAQPNSFFDIAPVGENGLNNSVIYPQAIRQIVQNNRGYRVSGAAGLAYELTDNLQFRLDGLYTRRDLGESNQDIFITEAPNNGSSLISPLSNPVRLGTTDFDENNVEENVYIVPRIQVSDQQTAIGNRSFPALDESWAIYPQMNFENDDWRVDIIGTYSEATGTSALSQYDVRIRNRGGSASTRSPDANLDGIDDRGTGQLAIFDQGLGNLNNIFVDNFVPAELLDLGNTLGNWRIETGSAIGARDDFRITAPNGGAFNSPVSILALGFLEGAERDLASVDFDVARKFSNSFITEVGIGGYYSQENSARFRQEFSALGLNFPAITADILRLNDGVTSGSFFAGGNIPGIETDQFLSIDIPVLESQLGAANGGQVDGLAFSPNNGNLRNYMPELTTASAQSVTVDELLAALPVVPGTTYLPRLPQNRTIDTNFDSSRDTIELYGMAKFDFGEVSDFQLRGNVGGRYVRTDLTGLVRPISAEFYANLAAIRAANGGDPLVFREGAELNFDEANNTFERFLPSANLIYEITPDLVVRAAYYETFEALDLAEFSPSPTFIRESEPGTEFDDENADDSIVGADGQPIPRTTVSISSLDIEPRRSTGFDLGLSWYNRPGSVVAIGFFRKSLIGDISTQRNFCPAGEDLTVGGRTFQDIRFADVNSPNPIESSFAGNCVFTNDLGDPQRIRVNRSVNNPDTINVTGFEAQIQQSFDFLPGLLGNTGFVANYTRVRSGGDNDVQLFNVAEDTYNLIGYYEDELFQFRLAYNSQSEIQRQGGSSFLGGSTIIAPRDQLDFTGRIQPIKNVELRFEVFNITNTSRREYVGFEELFRLYEYDGRTYSVSTTVRF</sequence>
<evidence type="ECO:0000256" key="3">
    <source>
        <dbReference type="ARBA" id="ARBA00023237"/>
    </source>
</evidence>
<evidence type="ECO:0008006" key="10">
    <source>
        <dbReference type="Google" id="ProtNLM"/>
    </source>
</evidence>
<dbReference type="EMBL" id="LBHU01000001">
    <property type="protein sequence ID" value="KLI64127.1"/>
    <property type="molecule type" value="Genomic_DNA"/>
</dbReference>
<dbReference type="Proteomes" id="UP000053455">
    <property type="component" value="Unassembled WGS sequence"/>
</dbReference>
<dbReference type="STRING" id="874156.GCA_001021555_01271"/>
<keyword evidence="4" id="KW-0798">TonB box</keyword>
<proteinExistence type="inferred from homology"/>
<accession>A0A0H0XQA7</accession>
<dbReference type="PATRIC" id="fig|874156.12.peg.20"/>
<comment type="subcellular location">
    <subcellularLocation>
        <location evidence="1 4">Cell outer membrane</location>
    </subcellularLocation>
</comment>
<dbReference type="PANTHER" id="PTHR40980">
    <property type="entry name" value="PLUG DOMAIN-CONTAINING PROTEIN"/>
    <property type="match status" value="1"/>
</dbReference>
<evidence type="ECO:0000259" key="6">
    <source>
        <dbReference type="Pfam" id="PF00593"/>
    </source>
</evidence>
<dbReference type="InterPro" id="IPR037066">
    <property type="entry name" value="Plug_dom_sf"/>
</dbReference>
<evidence type="ECO:0000313" key="8">
    <source>
        <dbReference type="EMBL" id="KLI64127.1"/>
    </source>
</evidence>
<comment type="caution">
    <text evidence="8">The sequence shown here is derived from an EMBL/GenBank/DDBJ whole genome shotgun (WGS) entry which is preliminary data.</text>
</comment>
<dbReference type="InterPro" id="IPR010104">
    <property type="entry name" value="TonB_rcpt_bac"/>
</dbReference>
<evidence type="ECO:0000256" key="5">
    <source>
        <dbReference type="SAM" id="SignalP"/>
    </source>
</evidence>
<dbReference type="Gene3D" id="2.170.130.10">
    <property type="entry name" value="TonB-dependent receptor, plug domain"/>
    <property type="match status" value="1"/>
</dbReference>
<reference evidence="8 9" key="1">
    <citation type="submission" date="2015-04" db="EMBL/GenBank/DDBJ databases">
        <title>The draft genome sequence of Erythrobacter marinus HWDM-33.</title>
        <authorList>
            <person name="Zhuang L."/>
            <person name="Liu Y."/>
            <person name="Shao Z."/>
        </authorList>
    </citation>
    <scope>NUCLEOTIDE SEQUENCE [LARGE SCALE GENOMIC DNA]</scope>
    <source>
        <strain evidence="8 9">HWDM-33</strain>
    </source>
</reference>
<protein>
    <recommendedName>
        <fullName evidence="10">TonB-dependent receptor</fullName>
    </recommendedName>
</protein>
<dbReference type="NCBIfam" id="TIGR01782">
    <property type="entry name" value="TonB-Xanth-Caul"/>
    <property type="match status" value="1"/>
</dbReference>
<dbReference type="Gene3D" id="2.40.170.20">
    <property type="entry name" value="TonB-dependent receptor, beta-barrel domain"/>
    <property type="match status" value="1"/>
</dbReference>
<keyword evidence="9" id="KW-1185">Reference proteome</keyword>
<evidence type="ECO:0000313" key="9">
    <source>
        <dbReference type="Proteomes" id="UP000053455"/>
    </source>
</evidence>
<dbReference type="Pfam" id="PF00593">
    <property type="entry name" value="TonB_dep_Rec_b-barrel"/>
    <property type="match status" value="1"/>
</dbReference>
<gene>
    <name evidence="8" type="ORF">AAV99_00100</name>
</gene>
<feature type="domain" description="TonB-dependent receptor plug" evidence="7">
    <location>
        <begin position="74"/>
        <end position="166"/>
    </location>
</feature>
<feature type="signal peptide" evidence="5">
    <location>
        <begin position="1"/>
        <end position="34"/>
    </location>
</feature>
<keyword evidence="2 4" id="KW-0472">Membrane</keyword>
<keyword evidence="5" id="KW-0732">Signal</keyword>
<dbReference type="PANTHER" id="PTHR40980:SF3">
    <property type="entry name" value="TONB-DEPENDENT RECEPTOR-LIKE BETA-BARREL DOMAIN-CONTAINING PROTEIN"/>
    <property type="match status" value="1"/>
</dbReference>
<dbReference type="GO" id="GO:0009279">
    <property type="term" value="C:cell outer membrane"/>
    <property type="evidence" value="ECO:0007669"/>
    <property type="project" value="UniProtKB-SubCell"/>
</dbReference>
<evidence type="ECO:0000256" key="1">
    <source>
        <dbReference type="ARBA" id="ARBA00004442"/>
    </source>
</evidence>
<dbReference type="InterPro" id="IPR012910">
    <property type="entry name" value="Plug_dom"/>
</dbReference>
<keyword evidence="3" id="KW-0998">Cell outer membrane</keyword>
<name>A0A0H0XQA7_9SPHN</name>
<evidence type="ECO:0000256" key="4">
    <source>
        <dbReference type="RuleBase" id="RU003357"/>
    </source>
</evidence>
<dbReference type="SUPFAM" id="SSF56935">
    <property type="entry name" value="Porins"/>
    <property type="match status" value="1"/>
</dbReference>
<evidence type="ECO:0000259" key="7">
    <source>
        <dbReference type="Pfam" id="PF07715"/>
    </source>
</evidence>